<dbReference type="AlphaFoldDB" id="A0A2K9NIR4"/>
<dbReference type="PANTHER" id="PTHR11051:SF13">
    <property type="entry name" value="GLYCOSYL TRANSFERASE"/>
    <property type="match status" value="1"/>
</dbReference>
<dbReference type="SFLD" id="SFLDG01129">
    <property type="entry name" value="C1.5:_HAD__Beta-PGM__Phosphata"/>
    <property type="match status" value="1"/>
</dbReference>
<feature type="domain" description="Glycoside hydrolase family 65 N-terminal" evidence="8">
    <location>
        <begin position="32"/>
        <end position="280"/>
    </location>
</feature>
<dbReference type="EMBL" id="CP025613">
    <property type="protein sequence ID" value="AUN32980.1"/>
    <property type="molecule type" value="Genomic_DNA"/>
</dbReference>
<dbReference type="Pfam" id="PF03636">
    <property type="entry name" value="Glyco_hydro_65N"/>
    <property type="match status" value="1"/>
</dbReference>
<name>A0A2K9NIR4_9PROT</name>
<dbReference type="Pfam" id="PF03632">
    <property type="entry name" value="Glyco_hydro_65m"/>
    <property type="match status" value="1"/>
</dbReference>
<feature type="domain" description="Glycoside hydrolase family 65 central catalytic" evidence="6">
    <location>
        <begin position="338"/>
        <end position="701"/>
    </location>
</feature>
<dbReference type="Gene3D" id="1.50.10.10">
    <property type="match status" value="1"/>
</dbReference>
<protein>
    <submittedName>
        <fullName evidence="9">Beta-phosphoglucomutase</fullName>
    </submittedName>
</protein>
<feature type="binding site" evidence="3">
    <location>
        <position position="811"/>
    </location>
    <ligand>
        <name>substrate</name>
    </ligand>
</feature>
<feature type="binding site" evidence="3">
    <location>
        <position position="838"/>
    </location>
    <ligand>
        <name>substrate</name>
    </ligand>
</feature>
<evidence type="ECO:0000256" key="1">
    <source>
        <dbReference type="ARBA" id="ARBA00006171"/>
    </source>
</evidence>
<evidence type="ECO:0000259" key="6">
    <source>
        <dbReference type="Pfam" id="PF03632"/>
    </source>
</evidence>
<dbReference type="InterPro" id="IPR023198">
    <property type="entry name" value="PGP-like_dom2"/>
</dbReference>
<feature type="binding site" evidence="4">
    <location>
        <position position="955"/>
    </location>
    <ligand>
        <name>Mg(2+)</name>
        <dbReference type="ChEBI" id="CHEBI:18420"/>
    </ligand>
</feature>
<dbReference type="PANTHER" id="PTHR11051">
    <property type="entry name" value="GLYCOSYL HYDROLASE-RELATED"/>
    <property type="match status" value="1"/>
</dbReference>
<feature type="binding site" evidence="3">
    <location>
        <position position="862"/>
    </location>
    <ligand>
        <name>substrate</name>
    </ligand>
</feature>
<dbReference type="Gene3D" id="3.40.50.1000">
    <property type="entry name" value="HAD superfamily/HAD-like"/>
    <property type="match status" value="1"/>
</dbReference>
<feature type="binding site" evidence="4">
    <location>
        <position position="795"/>
    </location>
    <ligand>
        <name>Mg(2+)</name>
        <dbReference type="ChEBI" id="CHEBI:18420"/>
    </ligand>
</feature>
<dbReference type="InterPro" id="IPR010976">
    <property type="entry name" value="B-phosphoglucomutase_hydrolase"/>
</dbReference>
<dbReference type="InterPro" id="IPR012341">
    <property type="entry name" value="6hp_glycosidase-like_sf"/>
</dbReference>
<dbReference type="GO" id="GO:0008801">
    <property type="term" value="F:beta-phosphoglucomutase activity"/>
    <property type="evidence" value="ECO:0007669"/>
    <property type="project" value="InterPro"/>
</dbReference>
<sequence length="1002" mass="108163">MGRFAVAERASHVRAGDVRADAGDGWTIRVAGFNPETAARDESLFALANGALGVRGGIDGVDSASDGAFLAAFFEQAPIHYHEKFTGFALSTDTRVPVADAKHVRIVLDGETVTLTPDAGLVRELDLSTGRFRTAMRYKAKGGTVEITTDRLVSLARPGLLALRLIIRSLEYTGPVTLLSDLRWGRRAEGQGDDPRIGVSLGAGGVDSFPVEQDGIPAALHQTARLSRRTCVLRQGHLSGHGLSSDQPFLTLDSISQAFHADLTPGTGVELVKFAAYAWADTDEDIAGLTADAGAILAGAHAAGWDALAKEQADDLARFWADADVVIDGDAGLQQAIRFNLFHLYQSTGRDGATSIAAKGLTGEGYEGHYFWDTETFILPVLAFTAPHLARRMLEYRIGRLDRARAHARGMGHSAGALFPWRTIAGDECSAHYPSGSAQYHINADIAFAARLYEEATGDSAFLYAQAAEMLFETARIWPQVGHFNARKGGAFTIHEVTGPDEYTALVNNNFYTNAMAAAHLGHAADLYRRMGNEAPDQLAALATRIGLTDEEVALWRRAADAMYLPTDPDLGISPQDDDFLSKPVWPFADTPADKYPLLLHYHPLAIYRHQVCKQADVVLAMLLAGDRFTPALKRRNFDYYEAVTVHDSTLSPSSYGILAAELGDSEKAIRYFTETARIDLDDLHGNASHGVHMAAMAGSWLGIAWGFGGLRWQGGIARFAPILPPGWTRYGFGIAWQGRRLRVTVDQVGTTYRLLSGDALTIHHQVAPVILTTGQDTAIAHSPFPAPVKAIIFDLDGVLTDTAEGHYQAWQRLADELDVPFDREKNEALKGIDRMGSLERILADSGRTLTEAEKQEAATRKNGYYQDLIARFSPDDLFDGVRDLLLAAKAAGLKLGVASASRNAPTLLTRLGIIDLFDHVADAGAIPNPKPAPDIFLSVAKALDVPPPACLGVEDSMAGITAIKAAGMPALGIGDPAILTEADEVIGHIREFRLDRFVRPA</sequence>
<dbReference type="Pfam" id="PF03633">
    <property type="entry name" value="Glyco_hydro_65C"/>
    <property type="match status" value="1"/>
</dbReference>
<evidence type="ECO:0000313" key="9">
    <source>
        <dbReference type="EMBL" id="AUN32980.1"/>
    </source>
</evidence>
<dbReference type="Gene3D" id="2.60.420.10">
    <property type="entry name" value="Maltose phosphorylase, domain 3"/>
    <property type="match status" value="1"/>
</dbReference>
<dbReference type="InterPro" id="IPR005195">
    <property type="entry name" value="Glyco_hydro_65_M"/>
</dbReference>
<comment type="cofactor">
    <cofactor evidence="4">
        <name>Mg(2+)</name>
        <dbReference type="ChEBI" id="CHEBI:18420"/>
    </cofactor>
    <text evidence="4">Binds 2 magnesium ions per subunit.</text>
</comment>
<feature type="site" description="Important for catalytic activity and assists the phosphoryl transfer reaction to Asp8 by balancing charge and orienting the reacting groups" evidence="5">
    <location>
        <position position="900"/>
    </location>
</feature>
<organism evidence="9 10">
    <name type="scientific">Niveispirillum cyanobacteriorum</name>
    <dbReference type="NCBI Taxonomy" id="1612173"/>
    <lineage>
        <taxon>Bacteria</taxon>
        <taxon>Pseudomonadati</taxon>
        <taxon>Pseudomonadota</taxon>
        <taxon>Alphaproteobacteria</taxon>
        <taxon>Rhodospirillales</taxon>
        <taxon>Azospirillaceae</taxon>
        <taxon>Niveispirillum</taxon>
    </lineage>
</organism>
<dbReference type="SUPFAM" id="SSF48208">
    <property type="entry name" value="Six-hairpin glycosidases"/>
    <property type="match status" value="1"/>
</dbReference>
<feature type="active site" description="Nucleophile" evidence="2">
    <location>
        <position position="795"/>
    </location>
</feature>
<dbReference type="Gene3D" id="2.70.98.40">
    <property type="entry name" value="Glycoside hydrolase, family 65, N-terminal domain"/>
    <property type="match status" value="1"/>
</dbReference>
<evidence type="ECO:0000256" key="3">
    <source>
        <dbReference type="PIRSR" id="PIRSR610972-2"/>
    </source>
</evidence>
<dbReference type="InterPro" id="IPR023214">
    <property type="entry name" value="HAD_sf"/>
</dbReference>
<evidence type="ECO:0000259" key="8">
    <source>
        <dbReference type="Pfam" id="PF03636"/>
    </source>
</evidence>
<feature type="binding site" evidence="4">
    <location>
        <position position="956"/>
    </location>
    <ligand>
        <name>Mg(2+)</name>
        <dbReference type="ChEBI" id="CHEBI:18420"/>
    </ligand>
</feature>
<comment type="similarity">
    <text evidence="1">Belongs to the HAD-like hydrolase superfamily. CbbY/CbbZ/Gph/YieH family.</text>
</comment>
<dbReference type="GO" id="GO:0000287">
    <property type="term" value="F:magnesium ion binding"/>
    <property type="evidence" value="ECO:0007669"/>
    <property type="project" value="InterPro"/>
</dbReference>
<dbReference type="GO" id="GO:0005975">
    <property type="term" value="P:carbohydrate metabolic process"/>
    <property type="evidence" value="ECO:0007669"/>
    <property type="project" value="InterPro"/>
</dbReference>
<evidence type="ECO:0000256" key="5">
    <source>
        <dbReference type="PIRSR" id="PIRSR610972-4"/>
    </source>
</evidence>
<proteinExistence type="inferred from homology"/>
<accession>A0A2K9NIR4</accession>
<dbReference type="InterPro" id="IPR036412">
    <property type="entry name" value="HAD-like_sf"/>
</dbReference>
<dbReference type="GO" id="GO:0030246">
    <property type="term" value="F:carbohydrate binding"/>
    <property type="evidence" value="ECO:0007669"/>
    <property type="project" value="InterPro"/>
</dbReference>
<keyword evidence="4" id="KW-0479">Metal-binding</keyword>
<dbReference type="SFLD" id="SFLDG01135">
    <property type="entry name" value="C1.5.6:_HAD__Beta-PGM__Phospha"/>
    <property type="match status" value="1"/>
</dbReference>
<dbReference type="InterPro" id="IPR005196">
    <property type="entry name" value="Glyco_hydro_65_N"/>
</dbReference>
<dbReference type="InterPro" id="IPR008928">
    <property type="entry name" value="6-hairpin_glycosidase_sf"/>
</dbReference>
<evidence type="ECO:0000313" key="10">
    <source>
        <dbReference type="Proteomes" id="UP000234752"/>
    </source>
</evidence>
<geneLocation type="plasmid" evidence="9 10">
    <name>unnamed1</name>
</geneLocation>
<dbReference type="InterPro" id="IPR037018">
    <property type="entry name" value="GH65_N"/>
</dbReference>
<dbReference type="CDD" id="cd02598">
    <property type="entry name" value="HAD_BPGM"/>
    <property type="match status" value="1"/>
</dbReference>
<dbReference type="GO" id="GO:0016757">
    <property type="term" value="F:glycosyltransferase activity"/>
    <property type="evidence" value="ECO:0007669"/>
    <property type="project" value="UniProtKB-ARBA"/>
</dbReference>
<feature type="binding site" evidence="3">
    <location>
        <begin position="830"/>
        <end position="835"/>
    </location>
    <ligand>
        <name>substrate</name>
    </ligand>
</feature>
<feature type="binding site" evidence="3">
    <location>
        <begin position="900"/>
        <end position="904"/>
    </location>
    <ligand>
        <name>substrate</name>
    </ligand>
</feature>
<feature type="binding site" evidence="3">
    <location>
        <begin position="795"/>
        <end position="797"/>
    </location>
    <ligand>
        <name>substrate</name>
    </ligand>
</feature>
<keyword evidence="9" id="KW-0614">Plasmid</keyword>
<dbReference type="InterPro" id="IPR005194">
    <property type="entry name" value="Glyco_hydro_65_C"/>
</dbReference>
<evidence type="ECO:0000259" key="7">
    <source>
        <dbReference type="Pfam" id="PF03633"/>
    </source>
</evidence>
<dbReference type="SUPFAM" id="SSF56784">
    <property type="entry name" value="HAD-like"/>
    <property type="match status" value="1"/>
</dbReference>
<keyword evidence="4" id="KW-0460">Magnesium</keyword>
<gene>
    <name evidence="9" type="primary">pgmB</name>
    <name evidence="9" type="ORF">C0V82_21425</name>
</gene>
<dbReference type="KEGG" id="ncb:C0V82_21425"/>
<dbReference type="Proteomes" id="UP000234752">
    <property type="component" value="Plasmid unnamed1"/>
</dbReference>
<dbReference type="InterPro" id="IPR006439">
    <property type="entry name" value="HAD-SF_hydro_IA"/>
</dbReference>
<dbReference type="SUPFAM" id="SSF74650">
    <property type="entry name" value="Galactose mutarotase-like"/>
    <property type="match status" value="1"/>
</dbReference>
<feature type="site" description="Important for catalytic activity and assists the phosphoryl transfer reaction to Asp8 by balancing charge and orienting the reacting groups" evidence="5">
    <location>
        <position position="931"/>
    </location>
</feature>
<dbReference type="Gene3D" id="1.10.150.240">
    <property type="entry name" value="Putative phosphatase, domain 2"/>
    <property type="match status" value="1"/>
</dbReference>
<feature type="active site" description="Proton donor/acceptor" evidence="2">
    <location>
        <position position="797"/>
    </location>
</feature>
<dbReference type="InterPro" id="IPR011013">
    <property type="entry name" value="Gal_mutarotase_sf_dom"/>
</dbReference>
<evidence type="ECO:0000256" key="4">
    <source>
        <dbReference type="PIRSR" id="PIRSR610972-3"/>
    </source>
</evidence>
<dbReference type="SFLD" id="SFLDS00003">
    <property type="entry name" value="Haloacid_Dehalogenase"/>
    <property type="match status" value="1"/>
</dbReference>
<reference evidence="9 10" key="1">
    <citation type="submission" date="2017-12" db="EMBL/GenBank/DDBJ databases">
        <title>Genomes of bacteria within cyanobacterial aggregates.</title>
        <authorList>
            <person name="Cai H."/>
        </authorList>
    </citation>
    <scope>NUCLEOTIDE SEQUENCE [LARGE SCALE GENOMIC DNA]</scope>
    <source>
        <strain evidence="9 10">TH16</strain>
        <plasmid evidence="9 10">unnamed1</plasmid>
    </source>
</reference>
<keyword evidence="10" id="KW-1185">Reference proteome</keyword>
<feature type="domain" description="Glycoside hydrolase family 65 C-terminal" evidence="7">
    <location>
        <begin position="711"/>
        <end position="766"/>
    </location>
</feature>
<dbReference type="GO" id="GO:0004553">
    <property type="term" value="F:hydrolase activity, hydrolyzing O-glycosyl compounds"/>
    <property type="evidence" value="ECO:0007669"/>
    <property type="project" value="TreeGrafter"/>
</dbReference>
<dbReference type="NCBIfam" id="TIGR01990">
    <property type="entry name" value="bPGM"/>
    <property type="match status" value="1"/>
</dbReference>
<evidence type="ECO:0000256" key="2">
    <source>
        <dbReference type="PIRSR" id="PIRSR610972-1"/>
    </source>
</evidence>
<dbReference type="Pfam" id="PF00702">
    <property type="entry name" value="Hydrolase"/>
    <property type="match status" value="1"/>
</dbReference>
<feature type="binding site" evidence="3">
    <location>
        <position position="931"/>
    </location>
    <ligand>
        <name>substrate</name>
    </ligand>
</feature>
<dbReference type="InterPro" id="IPR010972">
    <property type="entry name" value="Beta-PGM"/>
</dbReference>
<feature type="binding site" evidence="4">
    <location>
        <position position="797"/>
    </location>
    <ligand>
        <name>Mg(2+)</name>
        <dbReference type="ChEBI" id="CHEBI:18420"/>
    </ligand>
</feature>
<dbReference type="NCBIfam" id="TIGR02009">
    <property type="entry name" value="PGMB-YQAB-SF"/>
    <property type="match status" value="1"/>
</dbReference>
<dbReference type="NCBIfam" id="TIGR01509">
    <property type="entry name" value="HAD-SF-IA-v3"/>
    <property type="match status" value="1"/>
</dbReference>